<keyword evidence="4" id="KW-1185">Reference proteome</keyword>
<evidence type="ECO:0000256" key="1">
    <source>
        <dbReference type="SAM" id="Phobius"/>
    </source>
</evidence>
<keyword evidence="3" id="KW-0406">Ion transport</keyword>
<dbReference type="Gene3D" id="1.10.287.70">
    <property type="match status" value="1"/>
</dbReference>
<comment type="caution">
    <text evidence="3">The sequence shown here is derived from an EMBL/GenBank/DDBJ whole genome shotgun (WGS) entry which is preliminary data.</text>
</comment>
<dbReference type="Proteomes" id="UP001281447">
    <property type="component" value="Unassembled WGS sequence"/>
</dbReference>
<protein>
    <submittedName>
        <fullName evidence="3">Potassium channel family protein</fullName>
    </submittedName>
</protein>
<reference evidence="3 4" key="1">
    <citation type="submission" date="2023-10" db="EMBL/GenBank/DDBJ databases">
        <title>Virgibacillus halophilus 5B73C genome.</title>
        <authorList>
            <person name="Miliotis G."/>
            <person name="Sengupta P."/>
            <person name="Hameed A."/>
            <person name="Chuvochina M."/>
            <person name="Mcdonagh F."/>
            <person name="Simpson A.C."/>
            <person name="Singh N.K."/>
            <person name="Rekha P.D."/>
            <person name="Raman K."/>
            <person name="Hugenholtz P."/>
            <person name="Venkateswaran K."/>
        </authorList>
    </citation>
    <scope>NUCLEOTIDE SEQUENCE [LARGE SCALE GENOMIC DNA]</scope>
    <source>
        <strain evidence="3 4">5B73C</strain>
    </source>
</reference>
<name>A0ABU5C9T9_9BACI</name>
<keyword evidence="3" id="KW-0813">Transport</keyword>
<gene>
    <name evidence="3" type="ORF">RWE15_17130</name>
</gene>
<feature type="transmembrane region" description="Helical" evidence="1">
    <location>
        <begin position="12"/>
        <end position="37"/>
    </location>
</feature>
<evidence type="ECO:0000313" key="3">
    <source>
        <dbReference type="EMBL" id="MDY0395815.1"/>
    </source>
</evidence>
<keyword evidence="3" id="KW-0407">Ion channel</keyword>
<accession>A0ABU5C9T9</accession>
<dbReference type="SUPFAM" id="SSF81324">
    <property type="entry name" value="Voltage-gated potassium channels"/>
    <property type="match status" value="1"/>
</dbReference>
<dbReference type="InterPro" id="IPR013099">
    <property type="entry name" value="K_chnl_dom"/>
</dbReference>
<feature type="domain" description="Potassium channel" evidence="2">
    <location>
        <begin position="2"/>
        <end position="38"/>
    </location>
</feature>
<sequence>MTIGYGDITPVGIGRLVALIEALVGYVLPAAFVMRIVQNNQRDRQE</sequence>
<dbReference type="Pfam" id="PF07885">
    <property type="entry name" value="Ion_trans_2"/>
    <property type="match status" value="1"/>
</dbReference>
<organism evidence="3 4">
    <name type="scientific">Tigheibacillus halophilus</name>
    <dbReference type="NCBI Taxonomy" id="361280"/>
    <lineage>
        <taxon>Bacteria</taxon>
        <taxon>Bacillati</taxon>
        <taxon>Bacillota</taxon>
        <taxon>Bacilli</taxon>
        <taxon>Bacillales</taxon>
        <taxon>Bacillaceae</taxon>
        <taxon>Tigheibacillus</taxon>
    </lineage>
</organism>
<dbReference type="GO" id="GO:0034220">
    <property type="term" value="P:monoatomic ion transmembrane transport"/>
    <property type="evidence" value="ECO:0007669"/>
    <property type="project" value="UniProtKB-KW"/>
</dbReference>
<evidence type="ECO:0000313" key="4">
    <source>
        <dbReference type="Proteomes" id="UP001281447"/>
    </source>
</evidence>
<keyword evidence="1" id="KW-1133">Transmembrane helix</keyword>
<proteinExistence type="predicted"/>
<keyword evidence="1" id="KW-0812">Transmembrane</keyword>
<dbReference type="EMBL" id="JAWDIP010000003">
    <property type="protein sequence ID" value="MDY0395815.1"/>
    <property type="molecule type" value="Genomic_DNA"/>
</dbReference>
<evidence type="ECO:0000259" key="2">
    <source>
        <dbReference type="Pfam" id="PF07885"/>
    </source>
</evidence>
<keyword evidence="1" id="KW-0472">Membrane</keyword>